<dbReference type="Proteomes" id="UP001165082">
    <property type="component" value="Unassembled WGS sequence"/>
</dbReference>
<reference evidence="1" key="1">
    <citation type="submission" date="2022-07" db="EMBL/GenBank/DDBJ databases">
        <title>Genome analysis of Parmales, a sister group of diatoms, reveals the evolutionary specialization of diatoms from phago-mixotrophs to photoautotrophs.</title>
        <authorList>
            <person name="Ban H."/>
            <person name="Sato S."/>
            <person name="Yoshikawa S."/>
            <person name="Kazumasa Y."/>
            <person name="Nakamura Y."/>
            <person name="Ichinomiya M."/>
            <person name="Saitoh K."/>
            <person name="Sato N."/>
            <person name="Blanc-Mathieu R."/>
            <person name="Endo H."/>
            <person name="Kuwata A."/>
            <person name="Ogata H."/>
        </authorList>
    </citation>
    <scope>NUCLEOTIDE SEQUENCE</scope>
</reference>
<evidence type="ECO:0000313" key="1">
    <source>
        <dbReference type="EMBL" id="GMI28812.1"/>
    </source>
</evidence>
<dbReference type="EMBL" id="BRXZ01008623">
    <property type="protein sequence ID" value="GMI28812.1"/>
    <property type="molecule type" value="Genomic_DNA"/>
</dbReference>
<keyword evidence="2" id="KW-1185">Reference proteome</keyword>
<proteinExistence type="predicted"/>
<accession>A0A9W7L4H1</accession>
<comment type="caution">
    <text evidence="1">The sequence shown here is derived from an EMBL/GenBank/DDBJ whole genome shotgun (WGS) entry which is preliminary data.</text>
</comment>
<sequence>MNAGRRPYYKYFSSEAIANVELRERLTRAEPEDGLLGHHSRLTSRNMLQPLPIMSRNAARSKHSVAMLGLLVSKSPVTDE</sequence>
<evidence type="ECO:0000313" key="2">
    <source>
        <dbReference type="Proteomes" id="UP001165082"/>
    </source>
</evidence>
<organism evidence="1 2">
    <name type="scientific">Triparma retinervis</name>
    <dbReference type="NCBI Taxonomy" id="2557542"/>
    <lineage>
        <taxon>Eukaryota</taxon>
        <taxon>Sar</taxon>
        <taxon>Stramenopiles</taxon>
        <taxon>Ochrophyta</taxon>
        <taxon>Bolidophyceae</taxon>
        <taxon>Parmales</taxon>
        <taxon>Triparmaceae</taxon>
        <taxon>Triparma</taxon>
    </lineage>
</organism>
<gene>
    <name evidence="1" type="ORF">TrRE_jg1727</name>
</gene>
<dbReference type="AlphaFoldDB" id="A0A9W7L4H1"/>
<protein>
    <submittedName>
        <fullName evidence="1">Uncharacterized protein</fullName>
    </submittedName>
</protein>
<name>A0A9W7L4H1_9STRA</name>